<evidence type="ECO:0000313" key="2">
    <source>
        <dbReference type="EMBL" id="KAK1352848.1"/>
    </source>
</evidence>
<gene>
    <name evidence="2" type="ORF">POM88_052686</name>
</gene>
<keyword evidence="3" id="KW-1185">Reference proteome</keyword>
<reference evidence="2" key="2">
    <citation type="submission" date="2023-05" db="EMBL/GenBank/DDBJ databases">
        <authorList>
            <person name="Schelkunov M.I."/>
        </authorList>
    </citation>
    <scope>NUCLEOTIDE SEQUENCE</scope>
    <source>
        <strain evidence="2">Hsosn_3</strain>
        <tissue evidence="2">Leaf</tissue>
    </source>
</reference>
<sequence>MRKGRILNDLRVKTFTFPDDSDHQGGSWITTKGGKRLRIIHGMSTRKYYDSSNPRYRIASFRMDQLVSFTELAIRFYNFKEHTKFGQVKVLKVVRSLSGVVGYRITFEAFSPAGVASVFVAKVTQFLNEYYTTIEIRSVKLKRSDSDQKGKRSQKDLPPNIPQQQTLSDASVNDVAPYISQYALSMYNIFTLNLKKEPLHDISSVRVVKAMKHNAPSRKVVKGKKHDAEGSTYLVTFEASLRNSEARLIQGLVCKMCFVKKHEETSC</sequence>
<accession>A0AAD8LYA9</accession>
<reference evidence="2" key="1">
    <citation type="submission" date="2023-02" db="EMBL/GenBank/DDBJ databases">
        <title>Genome of toxic invasive species Heracleum sosnowskyi carries increased number of genes despite the absence of recent whole-genome duplications.</title>
        <authorList>
            <person name="Schelkunov M."/>
            <person name="Shtratnikova V."/>
            <person name="Makarenko M."/>
            <person name="Klepikova A."/>
            <person name="Omelchenko D."/>
            <person name="Novikova G."/>
            <person name="Obukhova E."/>
            <person name="Bogdanov V."/>
            <person name="Penin A."/>
            <person name="Logacheva M."/>
        </authorList>
    </citation>
    <scope>NUCLEOTIDE SEQUENCE</scope>
    <source>
        <strain evidence="2">Hsosn_3</strain>
        <tissue evidence="2">Leaf</tissue>
    </source>
</reference>
<dbReference type="AlphaFoldDB" id="A0AAD8LYA9"/>
<dbReference type="Proteomes" id="UP001237642">
    <property type="component" value="Unassembled WGS sequence"/>
</dbReference>
<evidence type="ECO:0000256" key="1">
    <source>
        <dbReference type="SAM" id="MobiDB-lite"/>
    </source>
</evidence>
<comment type="caution">
    <text evidence="2">The sequence shown here is derived from an EMBL/GenBank/DDBJ whole genome shotgun (WGS) entry which is preliminary data.</text>
</comment>
<organism evidence="2 3">
    <name type="scientific">Heracleum sosnowskyi</name>
    <dbReference type="NCBI Taxonomy" id="360622"/>
    <lineage>
        <taxon>Eukaryota</taxon>
        <taxon>Viridiplantae</taxon>
        <taxon>Streptophyta</taxon>
        <taxon>Embryophyta</taxon>
        <taxon>Tracheophyta</taxon>
        <taxon>Spermatophyta</taxon>
        <taxon>Magnoliopsida</taxon>
        <taxon>eudicotyledons</taxon>
        <taxon>Gunneridae</taxon>
        <taxon>Pentapetalae</taxon>
        <taxon>asterids</taxon>
        <taxon>campanulids</taxon>
        <taxon>Apiales</taxon>
        <taxon>Apiaceae</taxon>
        <taxon>Apioideae</taxon>
        <taxon>apioid superclade</taxon>
        <taxon>Tordylieae</taxon>
        <taxon>Tordyliinae</taxon>
        <taxon>Heracleum</taxon>
    </lineage>
</organism>
<evidence type="ECO:0000313" key="3">
    <source>
        <dbReference type="Proteomes" id="UP001237642"/>
    </source>
</evidence>
<dbReference type="EMBL" id="JAUIZM010000014">
    <property type="protein sequence ID" value="KAK1352848.1"/>
    <property type="molecule type" value="Genomic_DNA"/>
</dbReference>
<proteinExistence type="predicted"/>
<name>A0AAD8LYA9_9APIA</name>
<feature type="compositionally biased region" description="Basic and acidic residues" evidence="1">
    <location>
        <begin position="142"/>
        <end position="155"/>
    </location>
</feature>
<feature type="region of interest" description="Disordered" evidence="1">
    <location>
        <begin position="142"/>
        <end position="168"/>
    </location>
</feature>
<protein>
    <submittedName>
        <fullName evidence="2">Uncharacterized protein</fullName>
    </submittedName>
</protein>